<protein>
    <submittedName>
        <fullName evidence="1">Coat F domain protein</fullName>
    </submittedName>
</protein>
<dbReference type="InterPro" id="IPR012851">
    <property type="entry name" value="Spore_coat_CotF-like"/>
</dbReference>
<organism evidence="1 2">
    <name type="scientific">Dethiobacter alkaliphilus AHT 1</name>
    <dbReference type="NCBI Taxonomy" id="555088"/>
    <lineage>
        <taxon>Bacteria</taxon>
        <taxon>Bacillati</taxon>
        <taxon>Bacillota</taxon>
        <taxon>Dethiobacteria</taxon>
        <taxon>Dethiobacterales</taxon>
        <taxon>Dethiobacteraceae</taxon>
        <taxon>Dethiobacter</taxon>
    </lineage>
</organism>
<accession>C0GCZ3</accession>
<gene>
    <name evidence="1" type="ORF">DealDRAFT_0352</name>
</gene>
<proteinExistence type="predicted"/>
<reference evidence="1 2" key="1">
    <citation type="submission" date="2009-02" db="EMBL/GenBank/DDBJ databases">
        <title>Sequencing of the draft genome and assembly of Dethiobacter alkaliphilus AHT 1.</title>
        <authorList>
            <consortium name="US DOE Joint Genome Institute (JGI-PGF)"/>
            <person name="Lucas S."/>
            <person name="Copeland A."/>
            <person name="Lapidus A."/>
            <person name="Glavina del Rio T."/>
            <person name="Dalin E."/>
            <person name="Tice H."/>
            <person name="Bruce D."/>
            <person name="Goodwin L."/>
            <person name="Pitluck S."/>
            <person name="Larimer F."/>
            <person name="Land M.L."/>
            <person name="Hauser L."/>
            <person name="Muyzer G."/>
        </authorList>
    </citation>
    <scope>NUCLEOTIDE SEQUENCE [LARGE SCALE GENOMIC DNA]</scope>
    <source>
        <strain evidence="1 2">AHT 1</strain>
    </source>
</reference>
<dbReference type="STRING" id="555088.DealDRAFT_0352"/>
<dbReference type="eggNOG" id="COG5577">
    <property type="taxonomic scope" value="Bacteria"/>
</dbReference>
<comment type="caution">
    <text evidence="1">The sequence shown here is derived from an EMBL/GenBank/DDBJ whole genome shotgun (WGS) entry which is preliminary data.</text>
</comment>
<dbReference type="RefSeq" id="WP_008514269.1">
    <property type="nucleotide sequence ID" value="NZ_ACJM01000001.1"/>
</dbReference>
<name>C0GCZ3_DETAL</name>
<keyword evidence="2" id="KW-1185">Reference proteome</keyword>
<dbReference type="AlphaFoldDB" id="C0GCZ3"/>
<sequence length="83" mass="9494">MQDKDMVNDVLSQINASLGNYAKAISECSNPQLRQALQQIRDSDEQFQFQLAQKATQKGFYQPAQQANDQMVQQYKNQLNQPS</sequence>
<evidence type="ECO:0000313" key="2">
    <source>
        <dbReference type="Proteomes" id="UP000006443"/>
    </source>
</evidence>
<evidence type="ECO:0000313" key="1">
    <source>
        <dbReference type="EMBL" id="EEG79078.1"/>
    </source>
</evidence>
<dbReference type="InterPro" id="IPR012347">
    <property type="entry name" value="Ferritin-like"/>
</dbReference>
<dbReference type="EMBL" id="ACJM01000001">
    <property type="protein sequence ID" value="EEG79078.1"/>
    <property type="molecule type" value="Genomic_DNA"/>
</dbReference>
<dbReference type="Pfam" id="PF07875">
    <property type="entry name" value="Coat_F"/>
    <property type="match status" value="1"/>
</dbReference>
<dbReference type="Proteomes" id="UP000006443">
    <property type="component" value="Unassembled WGS sequence"/>
</dbReference>
<dbReference type="OrthoDB" id="1683800at2"/>
<dbReference type="Gene3D" id="1.20.1260.10">
    <property type="match status" value="1"/>
</dbReference>